<dbReference type="SUPFAM" id="SSF55048">
    <property type="entry name" value="Probable ACP-binding domain of malonyl-CoA ACP transacylase"/>
    <property type="match status" value="1"/>
</dbReference>
<dbReference type="SUPFAM" id="SSF52151">
    <property type="entry name" value="FabD/lysophospholipase-like"/>
    <property type="match status" value="1"/>
</dbReference>
<dbReference type="InterPro" id="IPR036291">
    <property type="entry name" value="NAD(P)-bd_dom_sf"/>
</dbReference>
<dbReference type="SMART" id="SM00823">
    <property type="entry name" value="PKS_PP"/>
    <property type="match status" value="2"/>
</dbReference>
<dbReference type="InterPro" id="IPR050091">
    <property type="entry name" value="PKS_NRPS_Biosynth_Enz"/>
</dbReference>
<dbReference type="PROSITE" id="PS00606">
    <property type="entry name" value="KS3_1"/>
    <property type="match status" value="1"/>
</dbReference>
<dbReference type="InterPro" id="IPR013968">
    <property type="entry name" value="PKS_KR"/>
</dbReference>
<dbReference type="GO" id="GO:0031177">
    <property type="term" value="F:phosphopantetheine binding"/>
    <property type="evidence" value="ECO:0007669"/>
    <property type="project" value="InterPro"/>
</dbReference>
<dbReference type="Gene3D" id="3.40.47.10">
    <property type="match status" value="1"/>
</dbReference>
<dbReference type="GO" id="GO:0004312">
    <property type="term" value="F:fatty acid synthase activity"/>
    <property type="evidence" value="ECO:0007669"/>
    <property type="project" value="TreeGrafter"/>
</dbReference>
<dbReference type="Pfam" id="PF16197">
    <property type="entry name" value="KAsynt_C_assoc"/>
    <property type="match status" value="1"/>
</dbReference>
<dbReference type="GO" id="GO:0006633">
    <property type="term" value="P:fatty acid biosynthetic process"/>
    <property type="evidence" value="ECO:0007669"/>
    <property type="project" value="InterPro"/>
</dbReference>
<evidence type="ECO:0000256" key="3">
    <source>
        <dbReference type="ARBA" id="ARBA00022679"/>
    </source>
</evidence>
<dbReference type="FunFam" id="3.40.47.10:FF:000019">
    <property type="entry name" value="Polyketide synthase type I"/>
    <property type="match status" value="1"/>
</dbReference>
<evidence type="ECO:0000256" key="2">
    <source>
        <dbReference type="ARBA" id="ARBA00022553"/>
    </source>
</evidence>
<evidence type="ECO:0000259" key="6">
    <source>
        <dbReference type="PROSITE" id="PS50075"/>
    </source>
</evidence>
<protein>
    <submittedName>
        <fullName evidence="8">Putative polyketide synthase</fullName>
    </submittedName>
</protein>
<dbReference type="InterPro" id="IPR014043">
    <property type="entry name" value="Acyl_transferase_dom"/>
</dbReference>
<dbReference type="InterPro" id="IPR049490">
    <property type="entry name" value="C883_1060-like_KR_N"/>
</dbReference>
<dbReference type="Pfam" id="PF00109">
    <property type="entry name" value="ketoacyl-synt"/>
    <property type="match status" value="1"/>
</dbReference>
<dbReference type="Gene3D" id="3.40.366.10">
    <property type="entry name" value="Malonyl-Coenzyme A Acyl Carrier Protein, domain 2"/>
    <property type="match status" value="1"/>
</dbReference>
<proteinExistence type="predicted"/>
<dbReference type="InterPro" id="IPR014031">
    <property type="entry name" value="Ketoacyl_synth_C"/>
</dbReference>
<dbReference type="InterPro" id="IPR018201">
    <property type="entry name" value="Ketoacyl_synth_AS"/>
</dbReference>
<dbReference type="InterPro" id="IPR020806">
    <property type="entry name" value="PKS_PP-bd"/>
</dbReference>
<dbReference type="InterPro" id="IPR016036">
    <property type="entry name" value="Malonyl_transacylase_ACP-bd"/>
</dbReference>
<dbReference type="Pfam" id="PF02801">
    <property type="entry name" value="Ketoacyl-synt_C"/>
    <property type="match status" value="1"/>
</dbReference>
<dbReference type="InterPro" id="IPR020841">
    <property type="entry name" value="PKS_Beta-ketoAc_synthase_dom"/>
</dbReference>
<dbReference type="Gene3D" id="3.40.50.720">
    <property type="entry name" value="NAD(P)-binding Rossmann-like Domain"/>
    <property type="match status" value="1"/>
</dbReference>
<keyword evidence="4" id="KW-0012">Acyltransferase</keyword>
<sequence length="1628" mass="171863">MHPEGGRAVLVETNRVGSGAIDRAAIEEWLSGRIGEIVGADPATIDRTTTFAAYGLTSSDAVGLSGELEEWLDRKLPETLLYEHPTVAQLGAALADTNPGRTSTSERPVAAHATGGPPPDDQDTICIAGMACRFPAGANTPQLFWRNLADGVDAATDVPRARWDAQRFFDPDPYAPGTAYTTRGAFVDDLAGFDAQFFGISPREALRMDPQQRMLLETAWAALEDAAIPADRIRESRTGVFVGMMADSRYAHLLVDRGGPGELDDPYVGLGSATSVVAGRLSYLLDLRGPSMVVDTACSSSLVALHLAINSIRTGECDRAVVAGVSAIVHPDTYLQACKMRMLAADGRCKTFDARADGFLLGEGCGAVVVERLADVRARRHQPLAVVRGSAVNQDGTSNGLTAPNRAAQVAVIRAAHRNAGIDAGSVDYVEAHGSGTQLGDAIEIAALTEVFGTARIRERPLYVGAVKTNVGHLTGAAGMAGLVKTVLALRRRTIPRNLHLREPNPAIDWAASPARLPHENIPWPDADERTPTAGVSSFGWSGTNAHVVVSAPPTPVRANDEARRHILALSGRSPQAVTATAHALAEHLRSHPRLHPADVAATLQAGRSAMPHRAAVPCETLLEAAEALDEVGRRVPVTAVPHGQAPTVRFVLPGTGDQFAGMGRDLYRADPAFRAALDHCAEIAAVPLGMDLRAVLYPDSAPAPSDPFAALRNRGTTTPPSDELVSRTDLAHAAVFALSYAAAQLWRGRGVEPTGLLGYSLGEYTAACLAGVFDVEVALPLVVRRAQLVAAAAPGAMLTVAMGAERLADYLGPDLSCAAVNSPNTVVVAGTEAAVAALEQRLAADEIAALRVPTTRAMHSHLLEPLRAALLELFDGIELRAPRIPFVSNVTGTWISDEQARDPHYWAEHLCATVVFDEGVQTLAGSDPCVLVDLGAGQLASLAAQTLAHSDGAVTLPTLRAASLRAPDGQVVARTLGRLWAAGVDVDWSRVGSAGASVSLPTYSFQHQQFWPDAPVARPEREPGPARTGTIEVLEPQWVGTRAATGANKRRGPYLVFTDPETCSAELARHLVKALGGADVVTVSPGTEFATTTAGGYQLRPGAADDYAQLTTALADRNLLPRTVVHLWSVQGPQDDPVSVHGVGAHQRLGFDSLLTLSGHLSRHCVDGCRILVVTDHAQSCDAEDELYPGKTTLVGPALTVGQEYPGLAVRTFDVRTPVEDATASWSELAESVVAELDWRGSAAVVARRGRRRLVQRLQPRTLAESEAYVRDGGVYVITGGTGSIGLQMAAHLAAAGSGLKFVLLARTPLPDLDDPASLAQASATGHERAVAVRELVRAGAQVLVLPCDIGDRAAASAAIALARKRFGPIDGVIHAAGLLTPDAFTTIENTTPELVAAHFRAKVDGTLALAHALRDERPDFVVLLSSMSAVLGGIGFTAYAAANAFQDQFVTLRGLPGGSAWRTACWDTWQATVRQGEKPGVATSLDTYSFAPADALAVFDRLIAGGPRRAVVSAGQLRERLEAWVPAGDPFDSGVVPAAAPDHTVEDYRRELARLWQAALGVDQVGLHENFFESGGNSLVGLQLINAINKQFRVVVPTVALFEAPTVDEMAGYLLTATAPERKSRT</sequence>
<dbReference type="SUPFAM" id="SSF51735">
    <property type="entry name" value="NAD(P)-binding Rossmann-fold domains"/>
    <property type="match status" value="2"/>
</dbReference>
<feature type="region of interest" description="Disordered" evidence="5">
    <location>
        <begin position="96"/>
        <end position="120"/>
    </location>
</feature>
<dbReference type="InterPro" id="IPR009081">
    <property type="entry name" value="PP-bd_ACP"/>
</dbReference>
<keyword evidence="3" id="KW-0808">Transferase</keyword>
<dbReference type="InterPro" id="IPR036736">
    <property type="entry name" value="ACP-like_sf"/>
</dbReference>
<dbReference type="InterPro" id="IPR014030">
    <property type="entry name" value="Ketoacyl_synth_N"/>
</dbReference>
<dbReference type="PROSITE" id="PS50075">
    <property type="entry name" value="CARRIER"/>
    <property type="match status" value="2"/>
</dbReference>
<dbReference type="Gene3D" id="3.30.70.250">
    <property type="entry name" value="Malonyl-CoA ACP transacylase, ACP-binding"/>
    <property type="match status" value="1"/>
</dbReference>
<dbReference type="InterPro" id="IPR057326">
    <property type="entry name" value="KR_dom"/>
</dbReference>
<dbReference type="SUPFAM" id="SSF47336">
    <property type="entry name" value="ACP-like"/>
    <property type="match status" value="2"/>
</dbReference>
<dbReference type="EMBL" id="AB701583">
    <property type="protein sequence ID" value="BAO99135.1"/>
    <property type="molecule type" value="Genomic_DNA"/>
</dbReference>
<evidence type="ECO:0000256" key="1">
    <source>
        <dbReference type="ARBA" id="ARBA00022450"/>
    </source>
</evidence>
<dbReference type="InterPro" id="IPR016039">
    <property type="entry name" value="Thiolase-like"/>
</dbReference>
<evidence type="ECO:0000313" key="8">
    <source>
        <dbReference type="EMBL" id="BAO99135.1"/>
    </source>
</evidence>
<dbReference type="SMART" id="SM00822">
    <property type="entry name" value="PKS_KR"/>
    <property type="match status" value="1"/>
</dbReference>
<dbReference type="GO" id="GO:0004315">
    <property type="term" value="F:3-oxoacyl-[acyl-carrier-protein] synthase activity"/>
    <property type="evidence" value="ECO:0007669"/>
    <property type="project" value="InterPro"/>
</dbReference>
<keyword evidence="2" id="KW-0597">Phosphoprotein</keyword>
<dbReference type="InterPro" id="IPR001227">
    <property type="entry name" value="Ac_transferase_dom_sf"/>
</dbReference>
<dbReference type="Gene3D" id="3.30.70.3290">
    <property type="match status" value="1"/>
</dbReference>
<dbReference type="PROSITE" id="PS00012">
    <property type="entry name" value="PHOSPHOPANTETHEINE"/>
    <property type="match status" value="1"/>
</dbReference>
<dbReference type="SMART" id="SM00827">
    <property type="entry name" value="PKS_AT"/>
    <property type="match status" value="1"/>
</dbReference>
<dbReference type="InterPro" id="IPR006162">
    <property type="entry name" value="Ppantetheine_attach_site"/>
</dbReference>
<reference evidence="8" key="1">
    <citation type="journal article" date="2014" name="BMC Genomics">
        <title>Genome based analysis of type-I polyketide synthase and nonribosomal peptide synthetase gene clusters in seven strains of five representative Nocardia species.</title>
        <authorList>
            <person name="Komaki H."/>
            <person name="Ichikawa N."/>
            <person name="Hosoyama A."/>
            <person name="Takahashi-Nakaguchi A."/>
            <person name="Matsuzawa T."/>
            <person name="Suzuki K."/>
            <person name="Fujita N."/>
            <person name="Gonoi T."/>
        </authorList>
    </citation>
    <scope>NUCLEOTIDE SEQUENCE</scope>
    <source>
        <strain evidence="8">IFM 10847</strain>
    </source>
</reference>
<dbReference type="PANTHER" id="PTHR43775">
    <property type="entry name" value="FATTY ACID SYNTHASE"/>
    <property type="match status" value="1"/>
</dbReference>
<feature type="domain" description="Ketosynthase family 3 (KS3)" evidence="7">
    <location>
        <begin position="122"/>
        <end position="552"/>
    </location>
</feature>
<name>A0A060Q3I1_NOCBR</name>
<evidence type="ECO:0000256" key="5">
    <source>
        <dbReference type="SAM" id="MobiDB-lite"/>
    </source>
</evidence>
<evidence type="ECO:0000259" key="7">
    <source>
        <dbReference type="PROSITE" id="PS52004"/>
    </source>
</evidence>
<dbReference type="CDD" id="cd00833">
    <property type="entry name" value="PKS"/>
    <property type="match status" value="1"/>
</dbReference>
<keyword evidence="1" id="KW-0596">Phosphopantetheine</keyword>
<accession>A0A060Q3I1</accession>
<dbReference type="SMART" id="SM00825">
    <property type="entry name" value="PKS_KS"/>
    <property type="match status" value="1"/>
</dbReference>
<dbReference type="PANTHER" id="PTHR43775:SF51">
    <property type="entry name" value="INACTIVE PHENOLPHTHIOCEROL SYNTHESIS POLYKETIDE SYNTHASE TYPE I PKS1-RELATED"/>
    <property type="match status" value="1"/>
</dbReference>
<dbReference type="PROSITE" id="PS52004">
    <property type="entry name" value="KS3_2"/>
    <property type="match status" value="1"/>
</dbReference>
<dbReference type="Pfam" id="PF00698">
    <property type="entry name" value="Acyl_transf_1"/>
    <property type="match status" value="1"/>
</dbReference>
<evidence type="ECO:0000256" key="4">
    <source>
        <dbReference type="ARBA" id="ARBA00023315"/>
    </source>
</evidence>
<dbReference type="SUPFAM" id="SSF53901">
    <property type="entry name" value="Thiolase-like"/>
    <property type="match status" value="1"/>
</dbReference>
<dbReference type="Pfam" id="PF00550">
    <property type="entry name" value="PP-binding"/>
    <property type="match status" value="2"/>
</dbReference>
<dbReference type="Pfam" id="PF08659">
    <property type="entry name" value="KR"/>
    <property type="match status" value="1"/>
</dbReference>
<feature type="domain" description="Carrier" evidence="6">
    <location>
        <begin position="1545"/>
        <end position="1620"/>
    </location>
</feature>
<dbReference type="InterPro" id="IPR032821">
    <property type="entry name" value="PKS_assoc"/>
</dbReference>
<feature type="domain" description="Carrier" evidence="6">
    <location>
        <begin position="24"/>
        <end position="98"/>
    </location>
</feature>
<organism evidence="8">
    <name type="scientific">Nocardia brasiliensis</name>
    <dbReference type="NCBI Taxonomy" id="37326"/>
    <lineage>
        <taxon>Bacteria</taxon>
        <taxon>Bacillati</taxon>
        <taxon>Actinomycetota</taxon>
        <taxon>Actinomycetes</taxon>
        <taxon>Mycobacteriales</taxon>
        <taxon>Nocardiaceae</taxon>
        <taxon>Nocardia</taxon>
    </lineage>
</organism>
<dbReference type="InterPro" id="IPR016035">
    <property type="entry name" value="Acyl_Trfase/lysoPLipase"/>
</dbReference>
<dbReference type="Pfam" id="PF21394">
    <property type="entry name" value="Beta-ketacyl_N"/>
    <property type="match status" value="1"/>
</dbReference>
<dbReference type="Gene3D" id="1.10.1200.10">
    <property type="entry name" value="ACP-like"/>
    <property type="match status" value="2"/>
</dbReference>